<dbReference type="RefSeq" id="WP_107938336.1">
    <property type="nucleotide sequence ID" value="NZ_QANS01000001.1"/>
</dbReference>
<evidence type="ECO:0000256" key="5">
    <source>
        <dbReference type="ARBA" id="ARBA00022705"/>
    </source>
</evidence>
<dbReference type="Pfam" id="PF06144">
    <property type="entry name" value="DNA_pol3_delta"/>
    <property type="match status" value="1"/>
</dbReference>
<evidence type="ECO:0000256" key="3">
    <source>
        <dbReference type="ARBA" id="ARBA00022679"/>
    </source>
</evidence>
<keyword evidence="3" id="KW-0808">Transferase</keyword>
<keyword evidence="12" id="KW-1185">Reference proteome</keyword>
<dbReference type="Gene3D" id="1.20.272.10">
    <property type="match status" value="1"/>
</dbReference>
<dbReference type="EC" id="2.7.7.7" evidence="1 9"/>
<dbReference type="GO" id="GO:0003887">
    <property type="term" value="F:DNA-directed DNA polymerase activity"/>
    <property type="evidence" value="ECO:0007669"/>
    <property type="project" value="UniProtKB-UniRule"/>
</dbReference>
<proteinExistence type="inferred from homology"/>
<gene>
    <name evidence="11" type="primary">holA</name>
    <name evidence="11" type="ORF">CJD38_00435</name>
</gene>
<dbReference type="GO" id="GO:0003677">
    <property type="term" value="F:DNA binding"/>
    <property type="evidence" value="ECO:0007669"/>
    <property type="project" value="InterPro"/>
</dbReference>
<evidence type="ECO:0000256" key="7">
    <source>
        <dbReference type="ARBA" id="ARBA00034754"/>
    </source>
</evidence>
<keyword evidence="4" id="KW-0548">Nucleotidyltransferase</keyword>
<dbReference type="NCBIfam" id="TIGR01128">
    <property type="entry name" value="holA"/>
    <property type="match status" value="1"/>
</dbReference>
<sequence length="341" mass="37423">MRLSSSQLSSHLTRGLAPIYIVAGEEPLLIQESLDAIRAKARKDGYSERETLDVDKSFNWQRVVDSCASMSLFATRRIVEINLPSGAPGVEGSKVLQQLASKPPQDVLLILICGAIEWRSRSGAWYMAFETNGAALYFEPMQAGEFKPWLESRMKLAGVDLEPEALSLLAERTEGNLLAASQDIYKLNLLYPNSRITVDELENAVADSARYEAFDFIALMQQGDAPGAVRSLNRLREEGFEVMEILGALLWSLRTWAKAQAAYAQSGDAGSACQQAGVPRKNQAQLSKALIRTRLPQVYGWLRRCATIDSAAKSTGGKEQAWEELLILTLAASGAASRRVP</sequence>
<dbReference type="SUPFAM" id="SSF48019">
    <property type="entry name" value="post-AAA+ oligomerization domain-like"/>
    <property type="match status" value="1"/>
</dbReference>
<dbReference type="CDD" id="cd18138">
    <property type="entry name" value="HLD_clamp_pol_III_delta"/>
    <property type="match status" value="1"/>
</dbReference>
<dbReference type="InterPro" id="IPR008921">
    <property type="entry name" value="DNA_pol3_clamp-load_cplx_C"/>
</dbReference>
<comment type="caution">
    <text evidence="11">The sequence shown here is derived from an EMBL/GenBank/DDBJ whole genome shotgun (WGS) entry which is preliminary data.</text>
</comment>
<evidence type="ECO:0000256" key="8">
    <source>
        <dbReference type="ARBA" id="ARBA00049244"/>
    </source>
</evidence>
<protein>
    <recommendedName>
        <fullName evidence="2 9">DNA polymerase III subunit delta</fullName>
        <ecNumber evidence="1 9">2.7.7.7</ecNumber>
    </recommendedName>
</protein>
<evidence type="ECO:0000259" key="10">
    <source>
        <dbReference type="Pfam" id="PF06144"/>
    </source>
</evidence>
<accession>A0A2T5MJ68</accession>
<evidence type="ECO:0000256" key="2">
    <source>
        <dbReference type="ARBA" id="ARBA00017703"/>
    </source>
</evidence>
<evidence type="ECO:0000256" key="1">
    <source>
        <dbReference type="ARBA" id="ARBA00012417"/>
    </source>
</evidence>
<dbReference type="Gene3D" id="1.10.8.60">
    <property type="match status" value="1"/>
</dbReference>
<dbReference type="Gene3D" id="3.40.50.300">
    <property type="entry name" value="P-loop containing nucleotide triphosphate hydrolases"/>
    <property type="match status" value="1"/>
</dbReference>
<dbReference type="InterPro" id="IPR027417">
    <property type="entry name" value="P-loop_NTPase"/>
</dbReference>
<dbReference type="InterPro" id="IPR005790">
    <property type="entry name" value="DNA_polIII_delta"/>
</dbReference>
<evidence type="ECO:0000313" key="11">
    <source>
        <dbReference type="EMBL" id="PTU32627.1"/>
    </source>
</evidence>
<keyword evidence="6" id="KW-0239">DNA-directed DNA polymerase</keyword>
<dbReference type="InterPro" id="IPR010372">
    <property type="entry name" value="DNA_pol3_delta_N"/>
</dbReference>
<dbReference type="GO" id="GO:0006261">
    <property type="term" value="P:DNA-templated DNA replication"/>
    <property type="evidence" value="ECO:0007669"/>
    <property type="project" value="TreeGrafter"/>
</dbReference>
<comment type="catalytic activity">
    <reaction evidence="8">
        <text>DNA(n) + a 2'-deoxyribonucleoside 5'-triphosphate = DNA(n+1) + diphosphate</text>
        <dbReference type="Rhea" id="RHEA:22508"/>
        <dbReference type="Rhea" id="RHEA-COMP:17339"/>
        <dbReference type="Rhea" id="RHEA-COMP:17340"/>
        <dbReference type="ChEBI" id="CHEBI:33019"/>
        <dbReference type="ChEBI" id="CHEBI:61560"/>
        <dbReference type="ChEBI" id="CHEBI:173112"/>
        <dbReference type="EC" id="2.7.7.7"/>
    </reaction>
</comment>
<evidence type="ECO:0000256" key="9">
    <source>
        <dbReference type="NCBIfam" id="TIGR01128"/>
    </source>
</evidence>
<comment type="similarity">
    <text evidence="7">Belongs to the DNA polymerase HolA subunit family.</text>
</comment>
<dbReference type="PANTHER" id="PTHR34388">
    <property type="entry name" value="DNA POLYMERASE III SUBUNIT DELTA"/>
    <property type="match status" value="1"/>
</dbReference>
<dbReference type="PANTHER" id="PTHR34388:SF1">
    <property type="entry name" value="DNA POLYMERASE III SUBUNIT DELTA"/>
    <property type="match status" value="1"/>
</dbReference>
<keyword evidence="5" id="KW-0235">DNA replication</keyword>
<dbReference type="SUPFAM" id="SSF52540">
    <property type="entry name" value="P-loop containing nucleoside triphosphate hydrolases"/>
    <property type="match status" value="1"/>
</dbReference>
<name>A0A2T5MJ68_9GAMM</name>
<dbReference type="EMBL" id="QANS01000001">
    <property type="protein sequence ID" value="PTU32627.1"/>
    <property type="molecule type" value="Genomic_DNA"/>
</dbReference>
<dbReference type="AlphaFoldDB" id="A0A2T5MJ68"/>
<organism evidence="11 12">
    <name type="scientific">Stenotrophobium rhamnosiphilum</name>
    <dbReference type="NCBI Taxonomy" id="2029166"/>
    <lineage>
        <taxon>Bacteria</taxon>
        <taxon>Pseudomonadati</taxon>
        <taxon>Pseudomonadota</taxon>
        <taxon>Gammaproteobacteria</taxon>
        <taxon>Nevskiales</taxon>
        <taxon>Nevskiaceae</taxon>
        <taxon>Stenotrophobium</taxon>
    </lineage>
</organism>
<evidence type="ECO:0000256" key="6">
    <source>
        <dbReference type="ARBA" id="ARBA00022932"/>
    </source>
</evidence>
<evidence type="ECO:0000313" key="12">
    <source>
        <dbReference type="Proteomes" id="UP000244248"/>
    </source>
</evidence>
<reference evidence="11 12" key="1">
    <citation type="submission" date="2018-04" db="EMBL/GenBank/DDBJ databases">
        <title>Novel species isolated from glacier.</title>
        <authorList>
            <person name="Liu Q."/>
            <person name="Xin Y.-H."/>
        </authorList>
    </citation>
    <scope>NUCLEOTIDE SEQUENCE [LARGE SCALE GENOMIC DNA]</scope>
    <source>
        <strain evidence="11 12">GT1R17</strain>
    </source>
</reference>
<dbReference type="GO" id="GO:0009360">
    <property type="term" value="C:DNA polymerase III complex"/>
    <property type="evidence" value="ECO:0007669"/>
    <property type="project" value="UniProtKB-UniRule"/>
</dbReference>
<dbReference type="Proteomes" id="UP000244248">
    <property type="component" value="Unassembled WGS sequence"/>
</dbReference>
<evidence type="ECO:0000256" key="4">
    <source>
        <dbReference type="ARBA" id="ARBA00022695"/>
    </source>
</evidence>
<dbReference type="OrthoDB" id="9770982at2"/>
<feature type="domain" description="DNA polymerase III delta N-terminal" evidence="10">
    <location>
        <begin position="20"/>
        <end position="114"/>
    </location>
</feature>